<dbReference type="SMART" id="SM01313">
    <property type="entry name" value="Sec3-PIP2_bind"/>
    <property type="match status" value="1"/>
</dbReference>
<reference evidence="7" key="1">
    <citation type="journal article" date="2020" name="Stud. Mycol.">
        <title>101 Dothideomycetes genomes: a test case for predicting lifestyles and emergence of pathogens.</title>
        <authorList>
            <person name="Haridas S."/>
            <person name="Albert R."/>
            <person name="Binder M."/>
            <person name="Bloem J."/>
            <person name="Labutti K."/>
            <person name="Salamov A."/>
            <person name="Andreopoulos B."/>
            <person name="Baker S."/>
            <person name="Barry K."/>
            <person name="Bills G."/>
            <person name="Bluhm B."/>
            <person name="Cannon C."/>
            <person name="Castanera R."/>
            <person name="Culley D."/>
            <person name="Daum C."/>
            <person name="Ezra D."/>
            <person name="Gonzalez J."/>
            <person name="Henrissat B."/>
            <person name="Kuo A."/>
            <person name="Liang C."/>
            <person name="Lipzen A."/>
            <person name="Lutzoni F."/>
            <person name="Magnuson J."/>
            <person name="Mondo S."/>
            <person name="Nolan M."/>
            <person name="Ohm R."/>
            <person name="Pangilinan J."/>
            <person name="Park H.-J."/>
            <person name="Ramirez L."/>
            <person name="Alfaro M."/>
            <person name="Sun H."/>
            <person name="Tritt A."/>
            <person name="Yoshinaga Y."/>
            <person name="Zwiers L.-H."/>
            <person name="Turgeon B."/>
            <person name="Goodwin S."/>
            <person name="Spatafora J."/>
            <person name="Crous P."/>
            <person name="Grigoriev I."/>
        </authorList>
    </citation>
    <scope>NUCLEOTIDE SEQUENCE</scope>
    <source>
        <strain evidence="7">CBS 121410</strain>
    </source>
</reference>
<dbReference type="GO" id="GO:0006893">
    <property type="term" value="P:Golgi to plasma membrane transport"/>
    <property type="evidence" value="ECO:0007669"/>
    <property type="project" value="TreeGrafter"/>
</dbReference>
<feature type="region of interest" description="Disordered" evidence="5">
    <location>
        <begin position="58"/>
        <end position="77"/>
    </location>
</feature>
<dbReference type="GO" id="GO:0005546">
    <property type="term" value="F:phosphatidylinositol-4,5-bisphosphate binding"/>
    <property type="evidence" value="ECO:0007669"/>
    <property type="project" value="TreeGrafter"/>
</dbReference>
<dbReference type="Gene3D" id="2.30.29.90">
    <property type="match status" value="1"/>
</dbReference>
<dbReference type="Pfam" id="PF09763">
    <property type="entry name" value="Sec3_CC"/>
    <property type="match status" value="1"/>
</dbReference>
<proteinExistence type="inferred from homology"/>
<feature type="compositionally biased region" description="Pro residues" evidence="5">
    <location>
        <begin position="351"/>
        <end position="370"/>
    </location>
</feature>
<feature type="compositionally biased region" description="Low complexity" evidence="5">
    <location>
        <begin position="418"/>
        <end position="428"/>
    </location>
</feature>
<dbReference type="Pfam" id="PF20654">
    <property type="entry name" value="Sec3_C-term"/>
    <property type="match status" value="1"/>
</dbReference>
<feature type="region of interest" description="Disordered" evidence="5">
    <location>
        <begin position="197"/>
        <end position="578"/>
    </location>
</feature>
<dbReference type="PANTHER" id="PTHR16092:SF14">
    <property type="entry name" value="EXOCYST COMPLEX COMPONENT 1 ISOFORM X1"/>
    <property type="match status" value="1"/>
</dbReference>
<dbReference type="InterPro" id="IPR019160">
    <property type="entry name" value="Sec3_CC"/>
</dbReference>
<feature type="compositionally biased region" description="Basic and acidic residues" evidence="5">
    <location>
        <begin position="286"/>
        <end position="295"/>
    </location>
</feature>
<feature type="compositionally biased region" description="Polar residues" evidence="5">
    <location>
        <begin position="210"/>
        <end position="228"/>
    </location>
</feature>
<dbReference type="GO" id="GO:0000145">
    <property type="term" value="C:exocyst"/>
    <property type="evidence" value="ECO:0007669"/>
    <property type="project" value="InterPro"/>
</dbReference>
<feature type="domain" description="Exocyst complex component Sec3 PIP2-binding N-terminal" evidence="6">
    <location>
        <begin position="75"/>
        <end position="176"/>
    </location>
</feature>
<feature type="compositionally biased region" description="Pro residues" evidence="5">
    <location>
        <begin position="259"/>
        <end position="276"/>
    </location>
</feature>
<dbReference type="InterPro" id="IPR048628">
    <property type="entry name" value="Sec3_C"/>
</dbReference>
<feature type="compositionally biased region" description="Basic and acidic residues" evidence="5">
    <location>
        <begin position="301"/>
        <end position="312"/>
    </location>
</feature>
<gene>
    <name evidence="7" type="ORF">K490DRAFT_63677</name>
</gene>
<dbReference type="InterPro" id="IPR028258">
    <property type="entry name" value="Sec3-PIP2_bind"/>
</dbReference>
<feature type="compositionally biased region" description="Basic and acidic residues" evidence="5">
    <location>
        <begin position="631"/>
        <end position="644"/>
    </location>
</feature>
<evidence type="ECO:0000259" key="6">
    <source>
        <dbReference type="SMART" id="SM01313"/>
    </source>
</evidence>
<feature type="compositionally biased region" description="Low complexity" evidence="5">
    <location>
        <begin position="318"/>
        <end position="335"/>
    </location>
</feature>
<dbReference type="OrthoDB" id="27109at2759"/>
<organism evidence="7 8">
    <name type="scientific">Saccharata proteae CBS 121410</name>
    <dbReference type="NCBI Taxonomy" id="1314787"/>
    <lineage>
        <taxon>Eukaryota</taxon>
        <taxon>Fungi</taxon>
        <taxon>Dikarya</taxon>
        <taxon>Ascomycota</taxon>
        <taxon>Pezizomycotina</taxon>
        <taxon>Dothideomycetes</taxon>
        <taxon>Dothideomycetes incertae sedis</taxon>
        <taxon>Botryosphaeriales</taxon>
        <taxon>Saccharataceae</taxon>
        <taxon>Saccharata</taxon>
    </lineage>
</organism>
<sequence length="1521" mass="167073">MNGPPPGAAPSGRPSQDGQLSRAERYEDEKRRIIESCFSKMDPNGALSESYITHLRVTEDAGYPQTPPPPDSPAAGRKPRVIIIAVRSSGRVRMHKGRENANGSFSIGKTWNLEDLSAVESFANSAPTTPEEAQRKQWAGPTGFIVTIAKPYFWSANSPKEKDFFINSLIKIYSKYTSGKTPQLIGFSSKETDQMLRLPGGARNAPPSRGSDNSPGRSPNKAPQSSLPGVSPEPLSASRGPPPSRGGRPGTAGDDRPPPSRGGPPQGPMPGIPPNRDPSRQPRPRPSQERERDLRQPPSRDQMRPRPSREHIPPLITQSSSLSASSHLSPQSSHADMSQQPAGPAETPVVSPKPPVIPPQSPGRPRPQPSEQPTGDGVAAASGASLFHSTMDKWKPAGSLDTKRDQSPHSLRPPTAQSNSSTVSSTNVEALHTAAEKPPERKRPPMLAPQSRGPSGHDGPRYDDIPAPLRSPRAPPMPSAAEANTSGQQIPGAFFPSDTSLPAPEITPEPTSPVVEAARELKQPFSPEQPAKTEPVHAPGETVPESSVPIEAKKEDAAEASKPGLGPMIRKKDRSNSNKDMANILRKAATAYGAFKPRAGGAGEKFLASKQGQEAKEQEGITGVFVAPSLRRQESENEKVEKPETPISVPEEQALVTPIEREAEPSIATPPVSTPELPELKVSEIKPAGPPPEQVNIDTAMEKERSSSPDVLARPMDGIRNQRSRSNQQNMHLSALGIDPGVLQGRGIEFESMLSEFGWGNSGESRKKVEELEADIKREIARVEAGSWLGHLEQKDDRIEAVRNMLDEVISEADKADGLLTLYGVELGTLTDDVAYIEAQGQGLQVQIANQKLLQKELQTLVDTLSIDARQLAPLRKASIGNTEGLEAIEPALLLLYKAMITIDPAIRQGSSANTTFEGAPMGTSGIGNSELSNMRAVREKREYYLSESAAFLDRLKQQLDMTFGAALLNAKDAINRRGPSTKLDPAVHDLARNALWRYSPLLLFAKEIDMGTWDQLLRIYQLRARSVYQDEFRENVFAWRKMARNPGGEEQELLFTSQEKDAETLSHLSMARKLTVKRSQTLAGKLRGTGADKAEKQGGRLYAYEAFSGALDQMCPLVFAEQNFIVDFFHATSAENIDFADAVREAPPEGRRGTNLQARKLFDPDRTMAKRVVEAMEETFTFWPNELSSLVDWVVKMDPLQGIGLLSVFDRTLLNLEETNQDYLTRTIQALRTRLTGLFSRFVDTQIAAIEETKVKIKKRKGVIAFIKTFPHFSSAIENMLPPNEPGYERLEVRQMVDDAYARINKAMFESLRVIAKESPGPGAMHGAPGVSSNDPEDKEALNYHILHIENMNHYIEEVDERGDVVLREWKENARRSLEEHLGMYVDAVIRRSLGKLLDVLKPIQDQFTNLPLGTAPATIAPRSSKPYFRKVAAAYDGKEMRRGIHALRKRVEKHFGDADDPDLSRGLVIKVLAECERKFHDTWALEKRIGAEVFNGEVDVGNWGDVIAVSFKQAEKDWS</sequence>
<feature type="region of interest" description="Disordered" evidence="5">
    <location>
        <begin position="1"/>
        <end position="28"/>
    </location>
</feature>
<keyword evidence="3" id="KW-0268">Exocytosis</keyword>
<dbReference type="PANTHER" id="PTHR16092">
    <property type="entry name" value="SEC3/SYNTAXIN-RELATED"/>
    <property type="match status" value="1"/>
</dbReference>
<evidence type="ECO:0000256" key="1">
    <source>
        <dbReference type="ARBA" id="ARBA00006518"/>
    </source>
</evidence>
<keyword evidence="8" id="KW-1185">Reference proteome</keyword>
<comment type="similarity">
    <text evidence="1">Belongs to the SEC3 family.</text>
</comment>
<keyword evidence="4" id="KW-0175">Coiled coil</keyword>
<dbReference type="EMBL" id="ML978714">
    <property type="protein sequence ID" value="KAF2089538.1"/>
    <property type="molecule type" value="Genomic_DNA"/>
</dbReference>
<dbReference type="FunFam" id="2.30.29.90:FF:000003">
    <property type="entry name" value="Exocyst complex component Sec3"/>
    <property type="match status" value="1"/>
</dbReference>
<evidence type="ECO:0000313" key="7">
    <source>
        <dbReference type="EMBL" id="KAF2089538.1"/>
    </source>
</evidence>
<evidence type="ECO:0000256" key="2">
    <source>
        <dbReference type="ARBA" id="ARBA00022448"/>
    </source>
</evidence>
<dbReference type="CDD" id="cd13315">
    <property type="entry name" value="PH_Sec3"/>
    <property type="match status" value="1"/>
</dbReference>
<dbReference type="GO" id="GO:0006887">
    <property type="term" value="P:exocytosis"/>
    <property type="evidence" value="ECO:0007669"/>
    <property type="project" value="UniProtKB-KW"/>
</dbReference>
<feature type="compositionally biased region" description="Basic and acidic residues" evidence="5">
    <location>
        <begin position="434"/>
        <end position="443"/>
    </location>
</feature>
<evidence type="ECO:0000256" key="4">
    <source>
        <dbReference type="ARBA" id="ARBA00023054"/>
    </source>
</evidence>
<evidence type="ECO:0000256" key="5">
    <source>
        <dbReference type="SAM" id="MobiDB-lite"/>
    </source>
</evidence>
<keyword evidence="2" id="KW-0813">Transport</keyword>
<evidence type="ECO:0000256" key="3">
    <source>
        <dbReference type="ARBA" id="ARBA00022483"/>
    </source>
</evidence>
<protein>
    <recommendedName>
        <fullName evidence="6">Exocyst complex component Sec3 PIP2-binding N-terminal domain-containing protein</fullName>
    </recommendedName>
</protein>
<feature type="compositionally biased region" description="Basic and acidic residues" evidence="5">
    <location>
        <begin position="390"/>
        <end position="407"/>
    </location>
</feature>
<dbReference type="Pfam" id="PF15277">
    <property type="entry name" value="Sec3-PIP2_bind"/>
    <property type="match status" value="1"/>
</dbReference>
<accession>A0A6A5YCV3</accession>
<name>A0A6A5YCV3_9PEZI</name>
<evidence type="ECO:0000313" key="8">
    <source>
        <dbReference type="Proteomes" id="UP000799776"/>
    </source>
</evidence>
<dbReference type="GO" id="GO:0005886">
    <property type="term" value="C:plasma membrane"/>
    <property type="evidence" value="ECO:0007669"/>
    <property type="project" value="TreeGrafter"/>
</dbReference>
<feature type="region of interest" description="Disordered" evidence="5">
    <location>
        <begin position="628"/>
        <end position="692"/>
    </location>
</feature>
<dbReference type="Proteomes" id="UP000799776">
    <property type="component" value="Unassembled WGS sequence"/>
</dbReference>